<keyword evidence="5" id="KW-1003">Cell membrane</keyword>
<accession>A0ABR9IJY0</accession>
<keyword evidence="6 10" id="KW-0812">Transmembrane</keyword>
<evidence type="ECO:0000256" key="9">
    <source>
        <dbReference type="ARBA" id="ARBA00023251"/>
    </source>
</evidence>
<feature type="transmembrane region" description="Helical" evidence="10">
    <location>
        <begin position="18"/>
        <end position="38"/>
    </location>
</feature>
<protein>
    <recommendedName>
        <fullName evidence="3">Multidrug export protein MepA</fullName>
    </recommendedName>
</protein>
<evidence type="ECO:0000256" key="5">
    <source>
        <dbReference type="ARBA" id="ARBA00022475"/>
    </source>
</evidence>
<dbReference type="PIRSF" id="PIRSF006603">
    <property type="entry name" value="DinF"/>
    <property type="match status" value="1"/>
</dbReference>
<evidence type="ECO:0000256" key="6">
    <source>
        <dbReference type="ARBA" id="ARBA00022692"/>
    </source>
</evidence>
<dbReference type="PANTHER" id="PTHR43823">
    <property type="entry name" value="SPORULATION PROTEIN YKVU"/>
    <property type="match status" value="1"/>
</dbReference>
<proteinExistence type="inferred from homology"/>
<evidence type="ECO:0000256" key="1">
    <source>
        <dbReference type="ARBA" id="ARBA00004429"/>
    </source>
</evidence>
<dbReference type="RefSeq" id="WP_192727655.1">
    <property type="nucleotide sequence ID" value="NZ_BAAAVL010000003.1"/>
</dbReference>
<feature type="transmembrane region" description="Helical" evidence="10">
    <location>
        <begin position="276"/>
        <end position="300"/>
    </location>
</feature>
<dbReference type="InterPro" id="IPR048279">
    <property type="entry name" value="MdtK-like"/>
</dbReference>
<evidence type="ECO:0000256" key="10">
    <source>
        <dbReference type="SAM" id="Phobius"/>
    </source>
</evidence>
<keyword evidence="4" id="KW-0813">Transport</keyword>
<feature type="transmembrane region" description="Helical" evidence="10">
    <location>
        <begin position="44"/>
        <end position="69"/>
    </location>
</feature>
<feature type="transmembrane region" description="Helical" evidence="10">
    <location>
        <begin position="320"/>
        <end position="342"/>
    </location>
</feature>
<comment type="subcellular location">
    <subcellularLocation>
        <location evidence="1">Cell inner membrane</location>
        <topology evidence="1">Multi-pass membrane protein</topology>
    </subcellularLocation>
</comment>
<dbReference type="CDD" id="cd13143">
    <property type="entry name" value="MATE_MepA_like"/>
    <property type="match status" value="1"/>
</dbReference>
<evidence type="ECO:0000313" key="11">
    <source>
        <dbReference type="EMBL" id="MBE1503486.1"/>
    </source>
</evidence>
<dbReference type="Proteomes" id="UP000620262">
    <property type="component" value="Unassembled WGS sequence"/>
</dbReference>
<dbReference type="InterPro" id="IPR051327">
    <property type="entry name" value="MATE_MepA_subfamily"/>
</dbReference>
<dbReference type="Pfam" id="PF01554">
    <property type="entry name" value="MatE"/>
    <property type="match status" value="2"/>
</dbReference>
<keyword evidence="8 10" id="KW-0472">Membrane</keyword>
<reference evidence="11 12" key="1">
    <citation type="submission" date="2020-10" db="EMBL/GenBank/DDBJ databases">
        <title>Sequencing the genomes of 1000 actinobacteria strains.</title>
        <authorList>
            <person name="Klenk H.-P."/>
        </authorList>
    </citation>
    <scope>NUCLEOTIDE SEQUENCE [LARGE SCALE GENOMIC DNA]</scope>
    <source>
        <strain evidence="11 12">DSM 7307</strain>
    </source>
</reference>
<dbReference type="InterPro" id="IPR045070">
    <property type="entry name" value="MATE_MepA-like"/>
</dbReference>
<evidence type="ECO:0000256" key="8">
    <source>
        <dbReference type="ARBA" id="ARBA00023136"/>
    </source>
</evidence>
<feature type="transmembrane region" description="Helical" evidence="10">
    <location>
        <begin position="138"/>
        <end position="156"/>
    </location>
</feature>
<keyword evidence="7 10" id="KW-1133">Transmembrane helix</keyword>
<feature type="transmembrane region" description="Helical" evidence="10">
    <location>
        <begin position="362"/>
        <end position="382"/>
    </location>
</feature>
<feature type="transmembrane region" description="Helical" evidence="10">
    <location>
        <begin position="421"/>
        <end position="440"/>
    </location>
</feature>
<keyword evidence="9" id="KW-0046">Antibiotic resistance</keyword>
<evidence type="ECO:0000256" key="7">
    <source>
        <dbReference type="ARBA" id="ARBA00022989"/>
    </source>
</evidence>
<evidence type="ECO:0000313" key="12">
    <source>
        <dbReference type="Proteomes" id="UP000620262"/>
    </source>
</evidence>
<organism evidence="11 12">
    <name type="scientific">Rhizobium viscosum</name>
    <name type="common">Arthrobacter viscosus</name>
    <dbReference type="NCBI Taxonomy" id="1673"/>
    <lineage>
        <taxon>Bacteria</taxon>
        <taxon>Pseudomonadati</taxon>
        <taxon>Pseudomonadota</taxon>
        <taxon>Alphaproteobacteria</taxon>
        <taxon>Hyphomicrobiales</taxon>
        <taxon>Rhizobiaceae</taxon>
        <taxon>Rhizobium/Agrobacterium group</taxon>
        <taxon>Rhizobium</taxon>
    </lineage>
</organism>
<feature type="transmembrane region" description="Helical" evidence="10">
    <location>
        <begin position="194"/>
        <end position="217"/>
    </location>
</feature>
<dbReference type="PANTHER" id="PTHR43823:SF3">
    <property type="entry name" value="MULTIDRUG EXPORT PROTEIN MEPA"/>
    <property type="match status" value="1"/>
</dbReference>
<comment type="similarity">
    <text evidence="2">Belongs to the multi antimicrobial extrusion (MATE) (TC 2.A.66.1) family. MepA subfamily.</text>
</comment>
<gene>
    <name evidence="11" type="ORF">H4W29_000667</name>
</gene>
<feature type="transmembrane region" description="Helical" evidence="10">
    <location>
        <begin position="394"/>
        <end position="415"/>
    </location>
</feature>
<dbReference type="EMBL" id="JADBEC010000001">
    <property type="protein sequence ID" value="MBE1503486.1"/>
    <property type="molecule type" value="Genomic_DNA"/>
</dbReference>
<name>A0ABR9IJY0_RHIVS</name>
<sequence length="455" mass="48623">MTSNSQTNAFLTGSLPSVFARTALPIILITTINGLFAVVDAYFLGAYVGAGALSAVTLIFPGLMMLVALQSLVSNGMASILARELGAGNRDAARRTFAAAHVLAIAVVLVINAIYWTIGWRIVDNAAAADLAVAENARTFIGIMVGAAPIAFFLSLNIDALRSEGRIGFMTMVMLAATALNIVANWFFMAILQWGVAGSALGSVLAQAICLVAVLIYRWRNERALRPATRFPLAEWQPILALGAPMSLGFIGISLCSAAVIFNLSIWGEGDYVATVGAYGIITRVMTVAYLPLLGLNIAFQTICGNNYGAGLSERVGRSLQIALVAALVYCTGVEITVELLASRLGHVFVADPVVIAEVSRILPWTVGAYFLFGQMMVLSGYFQAIGDARRAAIFGLSRAYLFTLPLTFLLPHAFGEMGIWMVPVFAEACMFLLAFTVLARNARRLGWRYGLLPA</sequence>
<evidence type="ECO:0000256" key="3">
    <source>
        <dbReference type="ARBA" id="ARBA00022106"/>
    </source>
</evidence>
<feature type="transmembrane region" description="Helical" evidence="10">
    <location>
        <begin position="97"/>
        <end position="118"/>
    </location>
</feature>
<feature type="transmembrane region" description="Helical" evidence="10">
    <location>
        <begin position="168"/>
        <end position="188"/>
    </location>
</feature>
<feature type="transmembrane region" description="Helical" evidence="10">
    <location>
        <begin position="238"/>
        <end position="264"/>
    </location>
</feature>
<comment type="caution">
    <text evidence="11">The sequence shown here is derived from an EMBL/GenBank/DDBJ whole genome shotgun (WGS) entry which is preliminary data.</text>
</comment>
<dbReference type="InterPro" id="IPR002528">
    <property type="entry name" value="MATE_fam"/>
</dbReference>
<evidence type="ECO:0000256" key="2">
    <source>
        <dbReference type="ARBA" id="ARBA00008417"/>
    </source>
</evidence>
<keyword evidence="12" id="KW-1185">Reference proteome</keyword>
<evidence type="ECO:0000256" key="4">
    <source>
        <dbReference type="ARBA" id="ARBA00022448"/>
    </source>
</evidence>